<proteinExistence type="inferred from homology"/>
<keyword evidence="5 7" id="KW-1133">Transmembrane helix</keyword>
<evidence type="ECO:0000256" key="7">
    <source>
        <dbReference type="RuleBase" id="RU363032"/>
    </source>
</evidence>
<dbReference type="PROSITE" id="PS50928">
    <property type="entry name" value="ABC_TM1"/>
    <property type="match status" value="1"/>
</dbReference>
<comment type="caution">
    <text evidence="9">The sequence shown here is derived from an EMBL/GenBank/DDBJ whole genome shotgun (WGS) entry which is preliminary data.</text>
</comment>
<feature type="transmembrane region" description="Helical" evidence="7">
    <location>
        <begin position="258"/>
        <end position="278"/>
    </location>
</feature>
<dbReference type="Pfam" id="PF00528">
    <property type="entry name" value="BPD_transp_1"/>
    <property type="match status" value="1"/>
</dbReference>
<dbReference type="SUPFAM" id="SSF161098">
    <property type="entry name" value="MetI-like"/>
    <property type="match status" value="1"/>
</dbReference>
<comment type="similarity">
    <text evidence="7">Belongs to the binding-protein-dependent transport system permease family.</text>
</comment>
<evidence type="ECO:0000256" key="5">
    <source>
        <dbReference type="ARBA" id="ARBA00022989"/>
    </source>
</evidence>
<dbReference type="CDD" id="cd06261">
    <property type="entry name" value="TM_PBP2"/>
    <property type="match status" value="1"/>
</dbReference>
<feature type="transmembrane region" description="Helical" evidence="7">
    <location>
        <begin position="200"/>
        <end position="223"/>
    </location>
</feature>
<keyword evidence="10" id="KW-1185">Reference proteome</keyword>
<reference evidence="9 10" key="1">
    <citation type="journal article" date="2024" name="Int. J. Mol. Sci.">
        <title>Exploration of Alicyclobacillus spp. Genome in Search of Antibiotic Resistance.</title>
        <authorList>
            <person name="Bucka-Kolendo J."/>
            <person name="Kiousi D.E."/>
            <person name="Dekowska A."/>
            <person name="Mikolajczuk-Szczyrba A."/>
            <person name="Karadedos D.M."/>
            <person name="Michael P."/>
            <person name="Galanis A."/>
            <person name="Sokolowska B."/>
        </authorList>
    </citation>
    <scope>NUCLEOTIDE SEQUENCE [LARGE SCALE GENOMIC DNA]</scope>
    <source>
        <strain evidence="9 10">KKP 3000</strain>
    </source>
</reference>
<dbReference type="Proteomes" id="UP001579974">
    <property type="component" value="Unassembled WGS sequence"/>
</dbReference>
<keyword evidence="4 7" id="KW-0812">Transmembrane</keyword>
<feature type="transmembrane region" description="Helical" evidence="7">
    <location>
        <begin position="160"/>
        <end position="179"/>
    </location>
</feature>
<dbReference type="RefSeq" id="WP_275474762.1">
    <property type="nucleotide sequence ID" value="NZ_CP162940.1"/>
</dbReference>
<accession>A0ABV5AG46</accession>
<dbReference type="InterPro" id="IPR035906">
    <property type="entry name" value="MetI-like_sf"/>
</dbReference>
<name>A0ABV5AG46_9BACL</name>
<feature type="transmembrane region" description="Helical" evidence="7">
    <location>
        <begin position="92"/>
        <end position="112"/>
    </location>
</feature>
<protein>
    <submittedName>
        <fullName evidence="9">Carbohydrate ABC transporter permease</fullName>
    </submittedName>
</protein>
<keyword evidence="3" id="KW-1003">Cell membrane</keyword>
<evidence type="ECO:0000256" key="2">
    <source>
        <dbReference type="ARBA" id="ARBA00022448"/>
    </source>
</evidence>
<evidence type="ECO:0000313" key="9">
    <source>
        <dbReference type="EMBL" id="MFB5190622.1"/>
    </source>
</evidence>
<sequence length="294" mass="33551">MSTQPGTVPLSRQRATRKPRGKRYASSFVKHAVLILLGISFVFPLFWMISTSVKPSFEQMVWPPVWIPHPFQWSNYPSAMKFEPFLHYIFNTLYYCIAAVIGTVLSCSLVAYGFARIEFPERGFLFFLMLATMMLPFQVTMIPLFVLFKNIGWVGSFKPLIIPCFFGNAFQIFLLRQFFMTIPRSLSEAAYMDGASEFKIFYRIILPLAKPALATVALFQFMYCWNDFLGPIIYLNNSSLYTISLGLQQYVSSYGTQWGLLMAASTVATLPLIILYFLTQRTFIEGISVTGLKG</sequence>
<evidence type="ECO:0000256" key="3">
    <source>
        <dbReference type="ARBA" id="ARBA00022475"/>
    </source>
</evidence>
<feature type="transmembrane region" description="Helical" evidence="7">
    <location>
        <begin position="28"/>
        <end position="49"/>
    </location>
</feature>
<feature type="transmembrane region" description="Helical" evidence="7">
    <location>
        <begin position="124"/>
        <end position="148"/>
    </location>
</feature>
<comment type="subcellular location">
    <subcellularLocation>
        <location evidence="1 7">Cell membrane</location>
        <topology evidence="1 7">Multi-pass membrane protein</topology>
    </subcellularLocation>
</comment>
<evidence type="ECO:0000256" key="1">
    <source>
        <dbReference type="ARBA" id="ARBA00004651"/>
    </source>
</evidence>
<evidence type="ECO:0000259" key="8">
    <source>
        <dbReference type="PROSITE" id="PS50928"/>
    </source>
</evidence>
<evidence type="ECO:0000256" key="6">
    <source>
        <dbReference type="ARBA" id="ARBA00023136"/>
    </source>
</evidence>
<dbReference type="EMBL" id="JBDXSU010000006">
    <property type="protein sequence ID" value="MFB5190622.1"/>
    <property type="molecule type" value="Genomic_DNA"/>
</dbReference>
<evidence type="ECO:0000313" key="10">
    <source>
        <dbReference type="Proteomes" id="UP001579974"/>
    </source>
</evidence>
<evidence type="ECO:0000256" key="4">
    <source>
        <dbReference type="ARBA" id="ARBA00022692"/>
    </source>
</evidence>
<gene>
    <name evidence="9" type="ORF">KKP3000_004093</name>
</gene>
<organism evidence="9 10">
    <name type="scientific">Alicyclobacillus fastidiosus</name>
    <dbReference type="NCBI Taxonomy" id="392011"/>
    <lineage>
        <taxon>Bacteria</taxon>
        <taxon>Bacillati</taxon>
        <taxon>Bacillota</taxon>
        <taxon>Bacilli</taxon>
        <taxon>Bacillales</taxon>
        <taxon>Alicyclobacillaceae</taxon>
        <taxon>Alicyclobacillus</taxon>
    </lineage>
</organism>
<keyword evidence="6 7" id="KW-0472">Membrane</keyword>
<dbReference type="Gene3D" id="1.10.3720.10">
    <property type="entry name" value="MetI-like"/>
    <property type="match status" value="1"/>
</dbReference>
<dbReference type="PANTHER" id="PTHR43744:SF6">
    <property type="entry name" value="ABC TRANSPORTER PERMEASE PROTEIN YESQ-RELATED"/>
    <property type="match status" value="1"/>
</dbReference>
<dbReference type="PANTHER" id="PTHR43744">
    <property type="entry name" value="ABC TRANSPORTER PERMEASE PROTEIN MG189-RELATED-RELATED"/>
    <property type="match status" value="1"/>
</dbReference>
<dbReference type="InterPro" id="IPR000515">
    <property type="entry name" value="MetI-like"/>
</dbReference>
<keyword evidence="2 7" id="KW-0813">Transport</keyword>
<feature type="domain" description="ABC transmembrane type-1" evidence="8">
    <location>
        <begin position="89"/>
        <end position="279"/>
    </location>
</feature>